<keyword evidence="2" id="KW-0808">Transferase</keyword>
<dbReference type="PANTHER" id="PTHR43591:SF24">
    <property type="entry name" value="2-METHOXY-6-POLYPRENYL-1,4-BENZOQUINOL METHYLASE, MITOCHONDRIAL"/>
    <property type="match status" value="1"/>
</dbReference>
<dbReference type="AlphaFoldDB" id="G7W934"/>
<feature type="domain" description="Methyltransferase type 11" evidence="1">
    <location>
        <begin position="40"/>
        <end position="138"/>
    </location>
</feature>
<name>G7W934_DESOD</name>
<sequence length="191" mass="21495">MHKFNPAHKNKLDNDWRRQVLLPKPILEKLGLLAEDVVADVGCGIGYFSVPAAEMISPENIVYALDTSKEMLTEVEKRAESAGISNIVVVETEEYDFKLQDESVSFVLIVTVLHEIVDKEMFLREANRILKPAGRLAIIDWEKKPTKVGPPIDHRIDKQEAVEFLKSSGLKLSMELEIADVFYGLVGVKSF</sequence>
<keyword evidence="3" id="KW-1185">Reference proteome</keyword>
<dbReference type="InterPro" id="IPR013216">
    <property type="entry name" value="Methyltransf_11"/>
</dbReference>
<dbReference type="InterPro" id="IPR029063">
    <property type="entry name" value="SAM-dependent_MTases_sf"/>
</dbReference>
<reference evidence="3" key="1">
    <citation type="submission" date="2011-11" db="EMBL/GenBank/DDBJ databases">
        <title>Complete sequence of Desulfosporosinus orientis DSM 765.</title>
        <authorList>
            <person name="Lucas S."/>
            <person name="Han J."/>
            <person name="Lapidus A."/>
            <person name="Cheng J.-F."/>
            <person name="Goodwin L."/>
            <person name="Pitluck S."/>
            <person name="Peters L."/>
            <person name="Ovchinnikova G."/>
            <person name="Teshima H."/>
            <person name="Detter J.C."/>
            <person name="Han C."/>
            <person name="Tapia R."/>
            <person name="Land M."/>
            <person name="Hauser L."/>
            <person name="Kyrpides N."/>
            <person name="Ivanova N."/>
            <person name="Pagani I."/>
            <person name="Pester M."/>
            <person name="Spring S."/>
            <person name="Ollivier B."/>
            <person name="Rattei T."/>
            <person name="Klenk H.-P."/>
            <person name="Wagner M."/>
            <person name="Loy A."/>
            <person name="Woyke T."/>
        </authorList>
    </citation>
    <scope>NUCLEOTIDE SEQUENCE [LARGE SCALE GENOMIC DNA]</scope>
    <source>
        <strain evidence="3">ATCC 19365 / DSM 765 / NCIMB 8382 / VKM B-1628</strain>
    </source>
</reference>
<reference evidence="2 3" key="2">
    <citation type="journal article" date="2012" name="J. Bacteriol.">
        <title>Complete genome sequences of Desulfosporosinus orientis DSM765T, Desulfosporosinus youngiae DSM17734T, Desulfosporosinus meridiei DSM13257T, and Desulfosporosinus acidiphilus DSM22704T.</title>
        <authorList>
            <person name="Pester M."/>
            <person name="Brambilla E."/>
            <person name="Alazard D."/>
            <person name="Rattei T."/>
            <person name="Weinmaier T."/>
            <person name="Han J."/>
            <person name="Lucas S."/>
            <person name="Lapidus A."/>
            <person name="Cheng J.F."/>
            <person name="Goodwin L."/>
            <person name="Pitluck S."/>
            <person name="Peters L."/>
            <person name="Ovchinnikova G."/>
            <person name="Teshima H."/>
            <person name="Detter J.C."/>
            <person name="Han C.S."/>
            <person name="Tapia R."/>
            <person name="Land M.L."/>
            <person name="Hauser L."/>
            <person name="Kyrpides N.C."/>
            <person name="Ivanova N.N."/>
            <person name="Pagani I."/>
            <person name="Huntmann M."/>
            <person name="Wei C.L."/>
            <person name="Davenport K.W."/>
            <person name="Daligault H."/>
            <person name="Chain P.S."/>
            <person name="Chen A."/>
            <person name="Mavromatis K."/>
            <person name="Markowitz V."/>
            <person name="Szeto E."/>
            <person name="Mikhailova N."/>
            <person name="Pati A."/>
            <person name="Wagner M."/>
            <person name="Woyke T."/>
            <person name="Ollivier B."/>
            <person name="Klenk H.P."/>
            <person name="Spring S."/>
            <person name="Loy A."/>
        </authorList>
    </citation>
    <scope>NUCLEOTIDE SEQUENCE [LARGE SCALE GENOMIC DNA]</scope>
    <source>
        <strain evidence="3">ATCC 19365 / DSM 765 / NCIMB 8382 / VKM B-1628</strain>
    </source>
</reference>
<dbReference type="CDD" id="cd02440">
    <property type="entry name" value="AdoMet_MTases"/>
    <property type="match status" value="1"/>
</dbReference>
<evidence type="ECO:0000313" key="3">
    <source>
        <dbReference type="Proteomes" id="UP000006346"/>
    </source>
</evidence>
<dbReference type="Pfam" id="PF08241">
    <property type="entry name" value="Methyltransf_11"/>
    <property type="match status" value="1"/>
</dbReference>
<evidence type="ECO:0000259" key="1">
    <source>
        <dbReference type="Pfam" id="PF08241"/>
    </source>
</evidence>
<keyword evidence="2" id="KW-0830">Ubiquinone</keyword>
<organism evidence="2 3">
    <name type="scientific">Desulfosporosinus orientis (strain ATCC 19365 / DSM 765 / NCIMB 8382 / VKM B-1628 / Singapore I)</name>
    <name type="common">Desulfotomaculum orientis</name>
    <dbReference type="NCBI Taxonomy" id="768706"/>
    <lineage>
        <taxon>Bacteria</taxon>
        <taxon>Bacillati</taxon>
        <taxon>Bacillota</taxon>
        <taxon>Clostridia</taxon>
        <taxon>Eubacteriales</taxon>
        <taxon>Desulfitobacteriaceae</taxon>
        <taxon>Desulfosporosinus</taxon>
    </lineage>
</organism>
<dbReference type="HOGENOM" id="CLU_037990_16_1_9"/>
<dbReference type="Gene3D" id="3.40.50.150">
    <property type="entry name" value="Vaccinia Virus protein VP39"/>
    <property type="match status" value="1"/>
</dbReference>
<dbReference type="GO" id="GO:0032259">
    <property type="term" value="P:methylation"/>
    <property type="evidence" value="ECO:0007669"/>
    <property type="project" value="UniProtKB-KW"/>
</dbReference>
<accession>G7W934</accession>
<evidence type="ECO:0000313" key="2">
    <source>
        <dbReference type="EMBL" id="AET68675.1"/>
    </source>
</evidence>
<dbReference type="GO" id="GO:0008757">
    <property type="term" value="F:S-adenosylmethionine-dependent methyltransferase activity"/>
    <property type="evidence" value="ECO:0007669"/>
    <property type="project" value="InterPro"/>
</dbReference>
<dbReference type="eggNOG" id="COG2226">
    <property type="taxonomic scope" value="Bacteria"/>
</dbReference>
<protein>
    <submittedName>
        <fullName evidence="2">Methylase involved in ubiquinone/menaquinone biosynthesis</fullName>
    </submittedName>
</protein>
<dbReference type="PANTHER" id="PTHR43591">
    <property type="entry name" value="METHYLTRANSFERASE"/>
    <property type="match status" value="1"/>
</dbReference>
<dbReference type="SUPFAM" id="SSF53335">
    <property type="entry name" value="S-adenosyl-L-methionine-dependent methyltransferases"/>
    <property type="match status" value="1"/>
</dbReference>
<keyword evidence="2" id="KW-0489">Methyltransferase</keyword>
<dbReference type="KEGG" id="dor:Desor_3169"/>
<dbReference type="RefSeq" id="WP_014185483.1">
    <property type="nucleotide sequence ID" value="NC_016584.1"/>
</dbReference>
<dbReference type="PATRIC" id="fig|768706.3.peg.3192"/>
<dbReference type="EMBL" id="CP003108">
    <property type="protein sequence ID" value="AET68675.1"/>
    <property type="molecule type" value="Genomic_DNA"/>
</dbReference>
<dbReference type="Proteomes" id="UP000006346">
    <property type="component" value="Chromosome"/>
</dbReference>
<proteinExistence type="predicted"/>
<gene>
    <name evidence="2" type="ordered locus">Desor_3169</name>
</gene>